<evidence type="ECO:0000313" key="2">
    <source>
        <dbReference type="Proteomes" id="UP000198897"/>
    </source>
</evidence>
<gene>
    <name evidence="1" type="ORF">SAMN05216353_10724</name>
</gene>
<dbReference type="OrthoDB" id="3035462at2"/>
<name>A0A1I2L6L5_9BACI</name>
<accession>A0A1I2L6L5</accession>
<organism evidence="1 2">
    <name type="scientific">Halobacillus alkaliphilus</name>
    <dbReference type="NCBI Taxonomy" id="396056"/>
    <lineage>
        <taxon>Bacteria</taxon>
        <taxon>Bacillati</taxon>
        <taxon>Bacillota</taxon>
        <taxon>Bacilli</taxon>
        <taxon>Bacillales</taxon>
        <taxon>Bacillaceae</taxon>
        <taxon>Halobacillus</taxon>
    </lineage>
</organism>
<keyword evidence="2" id="KW-1185">Reference proteome</keyword>
<proteinExistence type="predicted"/>
<dbReference type="Proteomes" id="UP000198897">
    <property type="component" value="Unassembled WGS sequence"/>
</dbReference>
<dbReference type="AlphaFoldDB" id="A0A1I2L6L5"/>
<dbReference type="RefSeq" id="WP_089751107.1">
    <property type="nucleotide sequence ID" value="NZ_FOOG01000007.1"/>
</dbReference>
<reference evidence="2" key="1">
    <citation type="submission" date="2016-10" db="EMBL/GenBank/DDBJ databases">
        <authorList>
            <person name="Varghese N."/>
            <person name="Submissions S."/>
        </authorList>
    </citation>
    <scope>NUCLEOTIDE SEQUENCE [LARGE SCALE GENOMIC DNA]</scope>
    <source>
        <strain evidence="2">FP5</strain>
    </source>
</reference>
<evidence type="ECO:0000313" key="1">
    <source>
        <dbReference type="EMBL" id="SFF72766.1"/>
    </source>
</evidence>
<dbReference type="EMBL" id="FOOG01000007">
    <property type="protein sequence ID" value="SFF72766.1"/>
    <property type="molecule type" value="Genomic_DNA"/>
</dbReference>
<sequence length="105" mass="12156">MSGKGFKKVDRKLKQFERNASKVSGDNELSFEELFPPSFMSAHTNFNSFQEMLDQSPFEVKSQKDFEAIPNYEFDTYISQSTNFSSWKGMQQKAVAEWTSKKLGF</sequence>
<protein>
    <submittedName>
        <fullName evidence="1">Uncharacterized protein</fullName>
    </submittedName>
</protein>